<dbReference type="EC" id="3.2.1.51" evidence="3"/>
<dbReference type="Proteomes" id="UP000247978">
    <property type="component" value="Unassembled WGS sequence"/>
</dbReference>
<feature type="site" description="May be important for catalysis" evidence="7">
    <location>
        <position position="258"/>
    </location>
</feature>
<dbReference type="OrthoDB" id="107551at2"/>
<dbReference type="SMART" id="SM00812">
    <property type="entry name" value="Alpha_L_fucos"/>
    <property type="match status" value="1"/>
</dbReference>
<dbReference type="AlphaFoldDB" id="A0A2V3VNA5"/>
<comment type="function">
    <text evidence="1">Alpha-L-fucosidase is responsible for hydrolyzing the alpha-1,6-linked fucose joined to the reducing-end N-acetylglucosamine of the carbohydrate moieties of glycoproteins.</text>
</comment>
<dbReference type="SUPFAM" id="SSF51445">
    <property type="entry name" value="(Trans)glycosidases"/>
    <property type="match status" value="1"/>
</dbReference>
<dbReference type="InterPro" id="IPR057739">
    <property type="entry name" value="Glyco_hydro_29_N"/>
</dbReference>
<evidence type="ECO:0000259" key="8">
    <source>
        <dbReference type="Pfam" id="PF01120"/>
    </source>
</evidence>
<name>A0A2V3VNA5_9BACI</name>
<comment type="caution">
    <text evidence="9">The sequence shown here is derived from an EMBL/GenBank/DDBJ whole genome shotgun (WGS) entry which is preliminary data.</text>
</comment>
<dbReference type="PIRSF" id="PIRSF001092">
    <property type="entry name" value="Alpha-L-fucosidase"/>
    <property type="match status" value="1"/>
</dbReference>
<dbReference type="PRINTS" id="PR00741">
    <property type="entry name" value="GLHYDRLASE29"/>
</dbReference>
<feature type="domain" description="Glycoside hydrolase family 29 N-terminal" evidence="8">
    <location>
        <begin position="12"/>
        <end position="323"/>
    </location>
</feature>
<dbReference type="PANTHER" id="PTHR10030">
    <property type="entry name" value="ALPHA-L-FUCOSIDASE"/>
    <property type="match status" value="1"/>
</dbReference>
<reference evidence="9 10" key="1">
    <citation type="submission" date="2018-05" db="EMBL/GenBank/DDBJ databases">
        <title>Genomic Encyclopedia of Type Strains, Phase IV (KMG-IV): sequencing the most valuable type-strain genomes for metagenomic binning, comparative biology and taxonomic classification.</title>
        <authorList>
            <person name="Goeker M."/>
        </authorList>
    </citation>
    <scope>NUCLEOTIDE SEQUENCE [LARGE SCALE GENOMIC DNA]</scope>
    <source>
        <strain evidence="9 10">DSM 28556</strain>
    </source>
</reference>
<evidence type="ECO:0000313" key="10">
    <source>
        <dbReference type="Proteomes" id="UP000247978"/>
    </source>
</evidence>
<dbReference type="GO" id="GO:0005764">
    <property type="term" value="C:lysosome"/>
    <property type="evidence" value="ECO:0007669"/>
    <property type="project" value="TreeGrafter"/>
</dbReference>
<evidence type="ECO:0000256" key="2">
    <source>
        <dbReference type="ARBA" id="ARBA00007951"/>
    </source>
</evidence>
<evidence type="ECO:0000256" key="1">
    <source>
        <dbReference type="ARBA" id="ARBA00004071"/>
    </source>
</evidence>
<evidence type="ECO:0000256" key="3">
    <source>
        <dbReference type="ARBA" id="ARBA00012662"/>
    </source>
</evidence>
<dbReference type="InterPro" id="IPR016286">
    <property type="entry name" value="FUC_metazoa-typ"/>
</dbReference>
<dbReference type="Gene3D" id="3.20.20.80">
    <property type="entry name" value="Glycosidases"/>
    <property type="match status" value="1"/>
</dbReference>
<comment type="similarity">
    <text evidence="2">Belongs to the glycosyl hydrolase 29 family.</text>
</comment>
<dbReference type="GO" id="GO:0016139">
    <property type="term" value="P:glycoside catabolic process"/>
    <property type="evidence" value="ECO:0007669"/>
    <property type="project" value="TreeGrafter"/>
</dbReference>
<keyword evidence="10" id="KW-1185">Reference proteome</keyword>
<evidence type="ECO:0000313" key="9">
    <source>
        <dbReference type="EMBL" id="PXW83333.1"/>
    </source>
</evidence>
<keyword evidence="4" id="KW-0732">Signal</keyword>
<proteinExistence type="inferred from homology"/>
<evidence type="ECO:0000256" key="6">
    <source>
        <dbReference type="ARBA" id="ARBA00023295"/>
    </source>
</evidence>
<protein>
    <recommendedName>
        <fullName evidence="3">alpha-L-fucosidase</fullName>
        <ecNumber evidence="3">3.2.1.51</ecNumber>
    </recommendedName>
</protein>
<dbReference type="InterPro" id="IPR017853">
    <property type="entry name" value="GH"/>
</dbReference>
<gene>
    <name evidence="9" type="ORF">DFR56_11612</name>
</gene>
<dbReference type="InterPro" id="IPR000933">
    <property type="entry name" value="Glyco_hydro_29"/>
</dbReference>
<dbReference type="EMBL" id="QJJQ01000016">
    <property type="protein sequence ID" value="PXW83333.1"/>
    <property type="molecule type" value="Genomic_DNA"/>
</dbReference>
<sequence length="431" mass="50993">MQLDWPTHYGDPSWFIHDRFGMFIHWGLYSLRAKDEWIMTQEKIAKEDYEPYLDQFEADLFEPKKWVEQAKRSGMKYIVLTTKHHEGFALWDSAYTNYKITNTPYGKDALQEFVDACREGNIKIGFYHSVIDWHHEHFTIDGLHPAREDETVKAEDRDMKIYQQYLYNQVEELVTNYGKIDYFWFDFSYADREWDWAKGKGAADWRSEEIEKLILQHQPHMIINNRLGLNRGVYTPEQYQPTGMLTTPDNKKRVWEACQTFNDRWTYNPNNLHMKSAEMIVKLLIDTVSKDGNLLMNFGPTARGSFDEASTTVLEGIAKWMTYHHQSIYGAGPSEVDTPQDCRLTQKDDRLYIHIFSWPFRTIHLEDFPYEINYARFLHDHSEVTVRRFNPEDAIHHDQPLIAENEVVFELPVIKPNYIVPVIEVGLGDKK</sequence>
<organism evidence="9 10">
    <name type="scientific">Pseudogracilibacillus auburnensis</name>
    <dbReference type="NCBI Taxonomy" id="1494959"/>
    <lineage>
        <taxon>Bacteria</taxon>
        <taxon>Bacillati</taxon>
        <taxon>Bacillota</taxon>
        <taxon>Bacilli</taxon>
        <taxon>Bacillales</taxon>
        <taxon>Bacillaceae</taxon>
        <taxon>Pseudogracilibacillus</taxon>
    </lineage>
</organism>
<dbReference type="RefSeq" id="WP_110396859.1">
    <property type="nucleotide sequence ID" value="NZ_JBHUHB010000001.1"/>
</dbReference>
<evidence type="ECO:0000256" key="4">
    <source>
        <dbReference type="ARBA" id="ARBA00022729"/>
    </source>
</evidence>
<keyword evidence="6" id="KW-0326">Glycosidase</keyword>
<dbReference type="GO" id="GO:0004560">
    <property type="term" value="F:alpha-L-fucosidase activity"/>
    <property type="evidence" value="ECO:0007669"/>
    <property type="project" value="InterPro"/>
</dbReference>
<accession>A0A2V3VNA5</accession>
<evidence type="ECO:0000256" key="5">
    <source>
        <dbReference type="ARBA" id="ARBA00022801"/>
    </source>
</evidence>
<dbReference type="PANTHER" id="PTHR10030:SF37">
    <property type="entry name" value="ALPHA-L-FUCOSIDASE-RELATED"/>
    <property type="match status" value="1"/>
</dbReference>
<dbReference type="Pfam" id="PF01120">
    <property type="entry name" value="Alpha_L_fucos"/>
    <property type="match status" value="1"/>
</dbReference>
<evidence type="ECO:0000256" key="7">
    <source>
        <dbReference type="PIRSR" id="PIRSR001092-1"/>
    </source>
</evidence>
<dbReference type="GO" id="GO:0006004">
    <property type="term" value="P:fucose metabolic process"/>
    <property type="evidence" value="ECO:0007669"/>
    <property type="project" value="InterPro"/>
</dbReference>
<keyword evidence="5" id="KW-0378">Hydrolase</keyword>